<dbReference type="EMBL" id="HACG01031043">
    <property type="protein sequence ID" value="CEK77908.1"/>
    <property type="molecule type" value="Transcribed_RNA"/>
</dbReference>
<feature type="non-terminal residue" evidence="3">
    <location>
        <position position="1"/>
    </location>
</feature>
<dbReference type="InterPro" id="IPR018152">
    <property type="entry name" value="SOD_Cu/Zn_BS"/>
</dbReference>
<dbReference type="SUPFAM" id="SSF49329">
    <property type="entry name" value="Cu,Zn superoxide dismutase-like"/>
    <property type="match status" value="1"/>
</dbReference>
<dbReference type="PROSITE" id="PS00087">
    <property type="entry name" value="SOD_CU_ZN_1"/>
    <property type="match status" value="1"/>
</dbReference>
<feature type="compositionally biased region" description="Basic residues" evidence="1">
    <location>
        <begin position="1"/>
        <end position="26"/>
    </location>
</feature>
<dbReference type="PRINTS" id="PR00068">
    <property type="entry name" value="CUZNDISMTASE"/>
</dbReference>
<dbReference type="InterPro" id="IPR001424">
    <property type="entry name" value="SOD_Cu_Zn_dom"/>
</dbReference>
<dbReference type="GO" id="GO:0005507">
    <property type="term" value="F:copper ion binding"/>
    <property type="evidence" value="ECO:0007669"/>
    <property type="project" value="InterPro"/>
</dbReference>
<dbReference type="Pfam" id="PF00080">
    <property type="entry name" value="Sod_Cu"/>
    <property type="match status" value="1"/>
</dbReference>
<dbReference type="InterPro" id="IPR036423">
    <property type="entry name" value="SOD-like_Cu/Zn_dom_sf"/>
</dbReference>
<proteinExistence type="predicted"/>
<dbReference type="CDD" id="cd00305">
    <property type="entry name" value="Cu-Zn_Superoxide_Dismutase"/>
    <property type="match status" value="1"/>
</dbReference>
<evidence type="ECO:0000313" key="3">
    <source>
        <dbReference type="EMBL" id="CEK77908.1"/>
    </source>
</evidence>
<dbReference type="InterPro" id="IPR024134">
    <property type="entry name" value="SOD_Cu/Zn_/chaperone"/>
</dbReference>
<reference evidence="3" key="1">
    <citation type="submission" date="2014-12" db="EMBL/GenBank/DDBJ databases">
        <title>Insight into the proteome of Arion vulgaris.</title>
        <authorList>
            <person name="Aradska J."/>
            <person name="Bulat T."/>
            <person name="Smidak R."/>
            <person name="Sarate P."/>
            <person name="Gangsoo J."/>
            <person name="Sialana F."/>
            <person name="Bilban M."/>
            <person name="Lubec G."/>
        </authorList>
    </citation>
    <scope>NUCLEOTIDE SEQUENCE</scope>
    <source>
        <tissue evidence="3">Skin</tissue>
    </source>
</reference>
<feature type="compositionally biased region" description="Polar residues" evidence="1">
    <location>
        <begin position="337"/>
        <end position="348"/>
    </location>
</feature>
<sequence length="348" mass="37751">SHSHKGHGHSHKGHEHGHKSHSRKDHGHSNSPKGHGCCQGHQGHGHSHENPNHSHAGHGRVGEDSSHKIQNYSKGHGHGHGQRLDKDRSSSQSKGHEHRRGHHYGDSRGHSTHVHIHVTVDEKPERPRQVEEDHKQHLNKTAIRPVDEAAVYARCDLLNLNLQGHVLLRQTSLKELEVKINISGFSVRTEGRSLHGFHVHEFGDLSQGCASFGGHYNPEGTHHGGLDHNVRHVGDWGNVEANEQGGAFSYFSVNDSTLRGPHSIIGRGIVVHGLADDLGQADTASSKATGSAGARLACCIIGQTKAIPDEVWQAINQQGSVAQLPNTITPPALVPPNNKSTNPKLRPA</sequence>
<name>A0A0B7AAY4_9EUPU</name>
<dbReference type="AlphaFoldDB" id="A0A0B7AAY4"/>
<dbReference type="PANTHER" id="PTHR10003">
    <property type="entry name" value="SUPEROXIDE DISMUTASE CU-ZN -RELATED"/>
    <property type="match status" value="1"/>
</dbReference>
<dbReference type="Gene3D" id="2.60.40.200">
    <property type="entry name" value="Superoxide dismutase, copper/zinc binding domain"/>
    <property type="match status" value="1"/>
</dbReference>
<feature type="domain" description="Superoxide dismutase copper/zinc binding" evidence="2">
    <location>
        <begin position="163"/>
        <end position="301"/>
    </location>
</feature>
<feature type="region of interest" description="Disordered" evidence="1">
    <location>
        <begin position="329"/>
        <end position="348"/>
    </location>
</feature>
<evidence type="ECO:0000256" key="1">
    <source>
        <dbReference type="SAM" id="MobiDB-lite"/>
    </source>
</evidence>
<feature type="region of interest" description="Disordered" evidence="1">
    <location>
        <begin position="1"/>
        <end position="113"/>
    </location>
</feature>
<evidence type="ECO:0000259" key="2">
    <source>
        <dbReference type="Pfam" id="PF00080"/>
    </source>
</evidence>
<organism evidence="3">
    <name type="scientific">Arion vulgaris</name>
    <dbReference type="NCBI Taxonomy" id="1028688"/>
    <lineage>
        <taxon>Eukaryota</taxon>
        <taxon>Metazoa</taxon>
        <taxon>Spiralia</taxon>
        <taxon>Lophotrochozoa</taxon>
        <taxon>Mollusca</taxon>
        <taxon>Gastropoda</taxon>
        <taxon>Heterobranchia</taxon>
        <taxon>Euthyneura</taxon>
        <taxon>Panpulmonata</taxon>
        <taxon>Eupulmonata</taxon>
        <taxon>Stylommatophora</taxon>
        <taxon>Helicina</taxon>
        <taxon>Arionoidea</taxon>
        <taxon>Arionidae</taxon>
        <taxon>Arion</taxon>
    </lineage>
</organism>
<gene>
    <name evidence="3" type="primary">ORF107283</name>
</gene>
<accession>A0A0B7AAY4</accession>
<protein>
    <recommendedName>
        <fullName evidence="2">Superoxide dismutase copper/zinc binding domain-containing protein</fullName>
    </recommendedName>
</protein>
<dbReference type="GO" id="GO:0006801">
    <property type="term" value="P:superoxide metabolic process"/>
    <property type="evidence" value="ECO:0007669"/>
    <property type="project" value="InterPro"/>
</dbReference>